<evidence type="ECO:0000313" key="2">
    <source>
        <dbReference type="EMBL" id="CUU43339.1"/>
    </source>
</evidence>
<dbReference type="AlphaFoldDB" id="A0A0P0JMW4"/>
<feature type="region of interest" description="Disordered" evidence="1">
    <location>
        <begin position="27"/>
        <end position="68"/>
    </location>
</feature>
<dbReference type="STRING" id="1079.BVIR_2913"/>
<organism evidence="2 3">
    <name type="scientific">Blastochloris viridis</name>
    <name type="common">Rhodopseudomonas viridis</name>
    <dbReference type="NCBI Taxonomy" id="1079"/>
    <lineage>
        <taxon>Bacteria</taxon>
        <taxon>Pseudomonadati</taxon>
        <taxon>Pseudomonadota</taxon>
        <taxon>Alphaproteobacteria</taxon>
        <taxon>Hyphomicrobiales</taxon>
        <taxon>Blastochloridaceae</taxon>
        <taxon>Blastochloris</taxon>
    </lineage>
</organism>
<evidence type="ECO:0000256" key="1">
    <source>
        <dbReference type="SAM" id="MobiDB-lite"/>
    </source>
</evidence>
<sequence length="68" mass="7892">MVEVINLRRARKKKARIEADAIASSNRLRHGRTKAERAIEETRRERAVRDLDAHKREGCDADDHEKGE</sequence>
<name>A0A0P0JMW4_BLAVI</name>
<feature type="compositionally biased region" description="Basic and acidic residues" evidence="1">
    <location>
        <begin position="33"/>
        <end position="68"/>
    </location>
</feature>
<protein>
    <recommendedName>
        <fullName evidence="4">DUF4169 family protein</fullName>
    </recommendedName>
</protein>
<dbReference type="Proteomes" id="UP000065734">
    <property type="component" value="Chromosome I"/>
</dbReference>
<proteinExistence type="predicted"/>
<accession>A0A0P0JMW4</accession>
<dbReference type="Pfam" id="PF13770">
    <property type="entry name" value="DUF4169"/>
    <property type="match status" value="1"/>
</dbReference>
<reference evidence="3" key="1">
    <citation type="journal article" date="2016" name="Genome Announc.">
        <title>Revised genome sequence of the purple photosynthetic bacterium Blastochloris viridis.</title>
        <authorList>
            <person name="Liu L.N."/>
            <person name="Faulkner M."/>
            <person name="Liu X."/>
            <person name="Huang F."/>
            <person name="Darby A.C."/>
            <person name="Hall N."/>
        </authorList>
    </citation>
    <scope>NUCLEOTIDE SEQUENCE [LARGE SCALE GENOMIC DNA]</scope>
    <source>
        <strain evidence="3">ATCC 19567 / DSM 133 / F</strain>
    </source>
</reference>
<dbReference type="InterPro" id="IPR025227">
    <property type="entry name" value="DUF4169"/>
</dbReference>
<gene>
    <name evidence="2" type="ORF">BVIRIDIS_23580</name>
</gene>
<evidence type="ECO:0000313" key="3">
    <source>
        <dbReference type="Proteomes" id="UP000065734"/>
    </source>
</evidence>
<dbReference type="RefSeq" id="WP_055038236.1">
    <property type="nucleotide sequence ID" value="NZ_CP012946.1"/>
</dbReference>
<dbReference type="EMBL" id="LN907867">
    <property type="protein sequence ID" value="CUU43339.1"/>
    <property type="molecule type" value="Genomic_DNA"/>
</dbReference>
<dbReference type="KEGG" id="bvr:BVIR_2913"/>
<keyword evidence="3" id="KW-1185">Reference proteome</keyword>
<evidence type="ECO:0008006" key="4">
    <source>
        <dbReference type="Google" id="ProtNLM"/>
    </source>
</evidence>